<dbReference type="GO" id="GO:0006777">
    <property type="term" value="P:Mo-molybdopterin cofactor biosynthetic process"/>
    <property type="evidence" value="ECO:0007669"/>
    <property type="project" value="InterPro"/>
</dbReference>
<dbReference type="PANTHER" id="PTHR40072:SF1">
    <property type="entry name" value="MOLYBDOPTERIN-GUANINE DINUCLEOTIDE BIOSYNTHESIS ADAPTER PROTEIN"/>
    <property type="match status" value="1"/>
</dbReference>
<dbReference type="InterPro" id="IPR052539">
    <property type="entry name" value="MGD_biosynthesis_adapter"/>
</dbReference>
<evidence type="ECO:0000313" key="3">
    <source>
        <dbReference type="Proteomes" id="UP000319783"/>
    </source>
</evidence>
<protein>
    <submittedName>
        <fullName evidence="2">Molybdopterin-guanine dinucleotide biosynthesis protein MobB</fullName>
    </submittedName>
</protein>
<dbReference type="Pfam" id="PF03205">
    <property type="entry name" value="MobB"/>
    <property type="match status" value="1"/>
</dbReference>
<comment type="caution">
    <text evidence="2">The sequence shown here is derived from an EMBL/GenBank/DDBJ whole genome shotgun (WGS) entry which is preliminary data.</text>
</comment>
<feature type="domain" description="Molybdopterin-guanine dinucleotide biosynthesis protein B (MobB)" evidence="1">
    <location>
        <begin position="37"/>
        <end position="168"/>
    </location>
</feature>
<sequence length="197" mass="22157">MKSDPRNATIDEELTEFSLFLKCIFYNLWIMKPKALVMSIVGRSNSGKTTLMVRLVKELKLRGYKLATIKHSHHHIELDTKGKDSWLYSQAGADAVVVSSQSMMGIIRWTSGEFLLSDIVSTYLQDMDIVLVEGYKAESIPKIEVFRTEVSSELVCQGDKNLIAVIGDKDPKLGIPFFHIDDKASSIVNFILSDLKI</sequence>
<dbReference type="InterPro" id="IPR004435">
    <property type="entry name" value="MobB_dom"/>
</dbReference>
<dbReference type="SUPFAM" id="SSF52540">
    <property type="entry name" value="P-loop containing nucleoside triphosphate hydrolases"/>
    <property type="match status" value="1"/>
</dbReference>
<evidence type="ECO:0000313" key="2">
    <source>
        <dbReference type="EMBL" id="TLD40270.1"/>
    </source>
</evidence>
<dbReference type="GO" id="GO:0005525">
    <property type="term" value="F:GTP binding"/>
    <property type="evidence" value="ECO:0007669"/>
    <property type="project" value="InterPro"/>
</dbReference>
<dbReference type="EMBL" id="SULG01000114">
    <property type="protein sequence ID" value="TLD40270.1"/>
    <property type="molecule type" value="Genomic_DNA"/>
</dbReference>
<dbReference type="InterPro" id="IPR027417">
    <property type="entry name" value="P-loop_NTPase"/>
</dbReference>
<dbReference type="AlphaFoldDB" id="A0A533QIA3"/>
<proteinExistence type="predicted"/>
<evidence type="ECO:0000259" key="1">
    <source>
        <dbReference type="Pfam" id="PF03205"/>
    </source>
</evidence>
<dbReference type="Gene3D" id="3.40.50.300">
    <property type="entry name" value="P-loop containing nucleotide triphosphate hydrolases"/>
    <property type="match status" value="1"/>
</dbReference>
<name>A0A533QIA3_9BACT</name>
<accession>A0A533QIA3</accession>
<reference evidence="2 3" key="1">
    <citation type="submission" date="2019-04" db="EMBL/GenBank/DDBJ databases">
        <title>Genome of a novel bacterium Candidatus Jettenia ecosi reconstructed from metagenome of an anammox bioreactor.</title>
        <authorList>
            <person name="Mardanov A.V."/>
            <person name="Beletsky A.V."/>
            <person name="Ravin N.V."/>
            <person name="Botchkova E.A."/>
            <person name="Litti Y.V."/>
            <person name="Nozhevnikova A.N."/>
        </authorList>
    </citation>
    <scope>NUCLEOTIDE SEQUENCE [LARGE SCALE GENOMIC DNA]</scope>
    <source>
        <strain evidence="2">J2</strain>
    </source>
</reference>
<dbReference type="Proteomes" id="UP000319783">
    <property type="component" value="Unassembled WGS sequence"/>
</dbReference>
<gene>
    <name evidence="2" type="ORF">JETT_3457</name>
</gene>
<dbReference type="NCBIfam" id="TIGR00176">
    <property type="entry name" value="mobB"/>
    <property type="match status" value="1"/>
</dbReference>
<organism evidence="2 3">
    <name type="scientific">Candidatus Jettenia ecosi</name>
    <dbReference type="NCBI Taxonomy" id="2494326"/>
    <lineage>
        <taxon>Bacteria</taxon>
        <taxon>Pseudomonadati</taxon>
        <taxon>Planctomycetota</taxon>
        <taxon>Candidatus Brocadiia</taxon>
        <taxon>Candidatus Brocadiales</taxon>
        <taxon>Candidatus Brocadiaceae</taxon>
        <taxon>Candidatus Jettenia</taxon>
    </lineage>
</organism>
<dbReference type="CDD" id="cd03116">
    <property type="entry name" value="MobB"/>
    <property type="match status" value="1"/>
</dbReference>
<dbReference type="PANTHER" id="PTHR40072">
    <property type="entry name" value="MOLYBDOPTERIN-GUANINE DINUCLEOTIDE BIOSYNTHESIS ADAPTER PROTEIN-RELATED"/>
    <property type="match status" value="1"/>
</dbReference>